<evidence type="ECO:0000313" key="3">
    <source>
        <dbReference type="Proteomes" id="UP000701698"/>
    </source>
</evidence>
<evidence type="ECO:0000256" key="1">
    <source>
        <dbReference type="SAM" id="Phobius"/>
    </source>
</evidence>
<feature type="transmembrane region" description="Helical" evidence="1">
    <location>
        <begin position="37"/>
        <end position="56"/>
    </location>
</feature>
<reference evidence="2" key="1">
    <citation type="submission" date="2020-04" db="EMBL/GenBank/DDBJ databases">
        <authorList>
            <person name="Zhang T."/>
        </authorList>
    </citation>
    <scope>NUCLEOTIDE SEQUENCE</scope>
    <source>
        <strain evidence="2">HKST-UBA01</strain>
    </source>
</reference>
<comment type="caution">
    <text evidence="2">The sequence shown here is derived from an EMBL/GenBank/DDBJ whole genome shotgun (WGS) entry which is preliminary data.</text>
</comment>
<feature type="transmembrane region" description="Helical" evidence="1">
    <location>
        <begin position="107"/>
        <end position="128"/>
    </location>
</feature>
<feature type="transmembrane region" description="Helical" evidence="1">
    <location>
        <begin position="68"/>
        <end position="87"/>
    </location>
</feature>
<feature type="transmembrane region" description="Helical" evidence="1">
    <location>
        <begin position="7"/>
        <end position="25"/>
    </location>
</feature>
<sequence>MSDITAFFNYYVTILLLGLAVWPIISRSFNFFPDNGWIVSKSFGLLLVSYVTWLLGMTHLVSFSLMNVQIILILVACISWCWFIFSQRKQLQTYFAGLKLAHLNTPTFKLIIIEESLFIALFIFWTIVRAYNPDIFKIEKYMDY</sequence>
<dbReference type="Proteomes" id="UP000701698">
    <property type="component" value="Unassembled WGS sequence"/>
</dbReference>
<gene>
    <name evidence="2" type="ORF">KC571_04225</name>
</gene>
<dbReference type="Pfam" id="PF10060">
    <property type="entry name" value="DUF2298"/>
    <property type="match status" value="1"/>
</dbReference>
<name>A0A955LHL3_UNCKA</name>
<organism evidence="2 3">
    <name type="scientific">candidate division WWE3 bacterium</name>
    <dbReference type="NCBI Taxonomy" id="2053526"/>
    <lineage>
        <taxon>Bacteria</taxon>
        <taxon>Katanobacteria</taxon>
    </lineage>
</organism>
<dbReference type="EMBL" id="JAGQKX010000139">
    <property type="protein sequence ID" value="MCA9390585.1"/>
    <property type="molecule type" value="Genomic_DNA"/>
</dbReference>
<dbReference type="InterPro" id="IPR018746">
    <property type="entry name" value="DUF2298"/>
</dbReference>
<proteinExistence type="predicted"/>
<reference evidence="2" key="2">
    <citation type="journal article" date="2021" name="Microbiome">
        <title>Successional dynamics and alternative stable states in a saline activated sludge microbial community over 9 years.</title>
        <authorList>
            <person name="Wang Y."/>
            <person name="Ye J."/>
            <person name="Ju F."/>
            <person name="Liu L."/>
            <person name="Boyd J.A."/>
            <person name="Deng Y."/>
            <person name="Parks D.H."/>
            <person name="Jiang X."/>
            <person name="Yin X."/>
            <person name="Woodcroft B.J."/>
            <person name="Tyson G.W."/>
            <person name="Hugenholtz P."/>
            <person name="Polz M.F."/>
            <person name="Zhang T."/>
        </authorList>
    </citation>
    <scope>NUCLEOTIDE SEQUENCE</scope>
    <source>
        <strain evidence="2">HKST-UBA01</strain>
    </source>
</reference>
<keyword evidence="1" id="KW-1133">Transmembrane helix</keyword>
<protein>
    <submittedName>
        <fullName evidence="2">Uncharacterized protein</fullName>
    </submittedName>
</protein>
<accession>A0A955LHL3</accession>
<keyword evidence="1" id="KW-0812">Transmembrane</keyword>
<evidence type="ECO:0000313" key="2">
    <source>
        <dbReference type="EMBL" id="MCA9390585.1"/>
    </source>
</evidence>
<dbReference type="AlphaFoldDB" id="A0A955LHL3"/>
<keyword evidence="1" id="KW-0472">Membrane</keyword>
<feature type="non-terminal residue" evidence="2">
    <location>
        <position position="144"/>
    </location>
</feature>